<accession>S7U8V3</accession>
<reference evidence="2 3" key="1">
    <citation type="journal article" date="2013" name="Genome Announc.">
        <title>Draft genome sequences for three mercury-methylating, sulfate-reducing bacteria.</title>
        <authorList>
            <person name="Brown S.D."/>
            <person name="Hurt R.A.Jr."/>
            <person name="Gilmour C.C."/>
            <person name="Elias D.A."/>
        </authorList>
    </citation>
    <scope>NUCLEOTIDE SEQUENCE [LARGE SCALE GENOMIC DNA]</scope>
    <source>
        <strain evidence="2 3">DSM 16529</strain>
    </source>
</reference>
<name>S7U8V3_9BACT</name>
<comment type="caution">
    <text evidence="2">The sequence shown here is derived from an EMBL/GenBank/DDBJ whole genome shotgun (WGS) entry which is preliminary data.</text>
</comment>
<dbReference type="EMBL" id="ATHI01000032">
    <property type="protein sequence ID" value="EPR30364.1"/>
    <property type="molecule type" value="Genomic_DNA"/>
</dbReference>
<dbReference type="RefSeq" id="WP_020888200.1">
    <property type="nucleotide sequence ID" value="NZ_ATHI01000032.1"/>
</dbReference>
<evidence type="ECO:0000313" key="3">
    <source>
        <dbReference type="Proteomes" id="UP000014975"/>
    </source>
</evidence>
<protein>
    <submittedName>
        <fullName evidence="2">Type IV pilus assembly PilZ</fullName>
    </submittedName>
</protein>
<dbReference type="PATRIC" id="fig|1121439.3.peg.2892"/>
<dbReference type="Pfam" id="PF07238">
    <property type="entry name" value="PilZ"/>
    <property type="match status" value="1"/>
</dbReference>
<organism evidence="2 3">
    <name type="scientific">Alkalidesulfovibrio alkalitolerans DSM 16529</name>
    <dbReference type="NCBI Taxonomy" id="1121439"/>
    <lineage>
        <taxon>Bacteria</taxon>
        <taxon>Pseudomonadati</taxon>
        <taxon>Thermodesulfobacteriota</taxon>
        <taxon>Desulfovibrionia</taxon>
        <taxon>Desulfovibrionales</taxon>
        <taxon>Desulfovibrionaceae</taxon>
        <taxon>Alkalidesulfovibrio</taxon>
    </lineage>
</organism>
<dbReference type="GO" id="GO:0035438">
    <property type="term" value="F:cyclic-di-GMP binding"/>
    <property type="evidence" value="ECO:0007669"/>
    <property type="project" value="InterPro"/>
</dbReference>
<gene>
    <name evidence="2" type="ORF">dsat_1504</name>
</gene>
<feature type="domain" description="PilZ" evidence="1">
    <location>
        <begin position="78"/>
        <end position="161"/>
    </location>
</feature>
<dbReference type="InterPro" id="IPR009875">
    <property type="entry name" value="PilZ_domain"/>
</dbReference>
<dbReference type="Proteomes" id="UP000014975">
    <property type="component" value="Unassembled WGS sequence"/>
</dbReference>
<dbReference type="OrthoDB" id="5516626at2"/>
<evidence type="ECO:0000313" key="2">
    <source>
        <dbReference type="EMBL" id="EPR30364.1"/>
    </source>
</evidence>
<dbReference type="AlphaFoldDB" id="S7U8V3"/>
<evidence type="ECO:0000259" key="1">
    <source>
        <dbReference type="Pfam" id="PF07238"/>
    </source>
</evidence>
<keyword evidence="3" id="KW-1185">Reference proteome</keyword>
<sequence>MGDEKRTFSRVETGVRVYMRRVPEDSGFATGFDCPGCDTDTSDALKKSNLPEGVTDFLLDLNRKLDILISLSSRKMIQDDYPIQGSVSEISGAGVKCHARERFSPGDHVEIVLVLSAFPLRMASAIAKVVRLERGGKDPVWAMEFTRVRDPDLEQIVQFVFKEQRARIREQKWADR</sequence>
<dbReference type="eggNOG" id="COG5581">
    <property type="taxonomic scope" value="Bacteria"/>
</dbReference>
<proteinExistence type="predicted"/>
<dbReference type="STRING" id="1121439.dsat_1504"/>